<dbReference type="Proteomes" id="UP000799291">
    <property type="component" value="Unassembled WGS sequence"/>
</dbReference>
<accession>A0A6G1IBM2</accession>
<feature type="region of interest" description="Disordered" evidence="1">
    <location>
        <begin position="185"/>
        <end position="213"/>
    </location>
</feature>
<protein>
    <recommendedName>
        <fullName evidence="5">MARVEL domain-containing protein</fullName>
    </recommendedName>
</protein>
<keyword evidence="4" id="KW-1185">Reference proteome</keyword>
<evidence type="ECO:0000256" key="1">
    <source>
        <dbReference type="SAM" id="MobiDB-lite"/>
    </source>
</evidence>
<dbReference type="AlphaFoldDB" id="A0A6G1IBM2"/>
<dbReference type="EMBL" id="MU005660">
    <property type="protein sequence ID" value="KAF2675614.1"/>
    <property type="molecule type" value="Genomic_DNA"/>
</dbReference>
<feature type="compositionally biased region" description="Basic and acidic residues" evidence="1">
    <location>
        <begin position="195"/>
        <end position="204"/>
    </location>
</feature>
<feature type="region of interest" description="Disordered" evidence="1">
    <location>
        <begin position="1"/>
        <end position="23"/>
    </location>
</feature>
<feature type="transmembrane region" description="Helical" evidence="2">
    <location>
        <begin position="76"/>
        <end position="98"/>
    </location>
</feature>
<dbReference type="PANTHER" id="PTHR42083:SF1">
    <property type="entry name" value="MARVEL DOMAIN-CONTAINING PROTEIN"/>
    <property type="match status" value="1"/>
</dbReference>
<feature type="compositionally biased region" description="Polar residues" evidence="1">
    <location>
        <begin position="14"/>
        <end position="23"/>
    </location>
</feature>
<evidence type="ECO:0008006" key="5">
    <source>
        <dbReference type="Google" id="ProtNLM"/>
    </source>
</evidence>
<evidence type="ECO:0000256" key="2">
    <source>
        <dbReference type="SAM" id="Phobius"/>
    </source>
</evidence>
<feature type="transmembrane region" description="Helical" evidence="2">
    <location>
        <begin position="51"/>
        <end position="70"/>
    </location>
</feature>
<keyword evidence="2" id="KW-0472">Membrane</keyword>
<gene>
    <name evidence="3" type="ORF">K458DRAFT_437855</name>
</gene>
<name>A0A6G1IBM2_9PLEO</name>
<evidence type="ECO:0000313" key="4">
    <source>
        <dbReference type="Proteomes" id="UP000799291"/>
    </source>
</evidence>
<proteinExistence type="predicted"/>
<dbReference type="PANTHER" id="PTHR42083">
    <property type="entry name" value="MARVEL DOMAIN-CONTAINING PROTEIN"/>
    <property type="match status" value="1"/>
</dbReference>
<evidence type="ECO:0000313" key="3">
    <source>
        <dbReference type="EMBL" id="KAF2675614.1"/>
    </source>
</evidence>
<organism evidence="3 4">
    <name type="scientific">Lentithecium fluviatile CBS 122367</name>
    <dbReference type="NCBI Taxonomy" id="1168545"/>
    <lineage>
        <taxon>Eukaryota</taxon>
        <taxon>Fungi</taxon>
        <taxon>Dikarya</taxon>
        <taxon>Ascomycota</taxon>
        <taxon>Pezizomycotina</taxon>
        <taxon>Dothideomycetes</taxon>
        <taxon>Pleosporomycetidae</taxon>
        <taxon>Pleosporales</taxon>
        <taxon>Massarineae</taxon>
        <taxon>Lentitheciaceae</taxon>
        <taxon>Lentithecium</taxon>
    </lineage>
</organism>
<sequence>MPLKLPPGYPLQNIHHNQSDNTSKPPRTFGDAIHVRLDNPLVSLFRLGIRLLQLIFALAAGISYAIELAYGSTASAFIYSQVVFGLTFITLITDALTLRSYRLTFVVESTLCVLWLALFGVFYRIYLGNEVARNPEYAAADMKRMKTAIWLDLVNFILWLTGAVFSTAMCCSGIKAAIRGKLERRTRKKRQRSAGSEHRMEEGVVRNAPQARSGGRLPLYEEIAAVARSS</sequence>
<feature type="transmembrane region" description="Helical" evidence="2">
    <location>
        <begin position="156"/>
        <end position="178"/>
    </location>
</feature>
<keyword evidence="2" id="KW-1133">Transmembrane helix</keyword>
<keyword evidence="2" id="KW-0812">Transmembrane</keyword>
<reference evidence="3" key="1">
    <citation type="journal article" date="2020" name="Stud. Mycol.">
        <title>101 Dothideomycetes genomes: a test case for predicting lifestyles and emergence of pathogens.</title>
        <authorList>
            <person name="Haridas S."/>
            <person name="Albert R."/>
            <person name="Binder M."/>
            <person name="Bloem J."/>
            <person name="Labutti K."/>
            <person name="Salamov A."/>
            <person name="Andreopoulos B."/>
            <person name="Baker S."/>
            <person name="Barry K."/>
            <person name="Bills G."/>
            <person name="Bluhm B."/>
            <person name="Cannon C."/>
            <person name="Castanera R."/>
            <person name="Culley D."/>
            <person name="Daum C."/>
            <person name="Ezra D."/>
            <person name="Gonzalez J."/>
            <person name="Henrissat B."/>
            <person name="Kuo A."/>
            <person name="Liang C."/>
            <person name="Lipzen A."/>
            <person name="Lutzoni F."/>
            <person name="Magnuson J."/>
            <person name="Mondo S."/>
            <person name="Nolan M."/>
            <person name="Ohm R."/>
            <person name="Pangilinan J."/>
            <person name="Park H.-J."/>
            <person name="Ramirez L."/>
            <person name="Alfaro M."/>
            <person name="Sun H."/>
            <person name="Tritt A."/>
            <person name="Yoshinaga Y."/>
            <person name="Zwiers L.-H."/>
            <person name="Turgeon B."/>
            <person name="Goodwin S."/>
            <person name="Spatafora J."/>
            <person name="Crous P."/>
            <person name="Grigoriev I."/>
        </authorList>
    </citation>
    <scope>NUCLEOTIDE SEQUENCE</scope>
    <source>
        <strain evidence="3">CBS 122367</strain>
    </source>
</reference>
<feature type="transmembrane region" description="Helical" evidence="2">
    <location>
        <begin position="105"/>
        <end position="126"/>
    </location>
</feature>
<dbReference type="OrthoDB" id="5363290at2759"/>